<keyword evidence="3 4" id="KW-0067">ATP-binding</keyword>
<dbReference type="Gene3D" id="3.30.420.40">
    <property type="match status" value="2"/>
</dbReference>
<dbReference type="InterPro" id="IPR043129">
    <property type="entry name" value="ATPase_NBD"/>
</dbReference>
<organism evidence="6 7">
    <name type="scientific">Orchesella dallaii</name>
    <dbReference type="NCBI Taxonomy" id="48710"/>
    <lineage>
        <taxon>Eukaryota</taxon>
        <taxon>Metazoa</taxon>
        <taxon>Ecdysozoa</taxon>
        <taxon>Arthropoda</taxon>
        <taxon>Hexapoda</taxon>
        <taxon>Collembola</taxon>
        <taxon>Entomobryomorpha</taxon>
        <taxon>Entomobryoidea</taxon>
        <taxon>Orchesellidae</taxon>
        <taxon>Orchesellinae</taxon>
        <taxon>Orchesella</taxon>
    </lineage>
</organism>
<sequence length="730" mass="83914">MGDSVKMKIPEEPHMERLISTQFENHLSELREQSKNISSEFQLTEIHERLKESALEKLGEKIRNDKLTESILKQNLFIAYHQIFLEVILSKETYKKKCIGEYYLSLKTFKAEMWNVISEKFVCNESRDLTPELLFISNQILNQYDKNLGENSDESLITKNIRKEYKFRLEEKMMDKIASFNQKPVKTVMIKKSPLNCKRICATLAITFVSFILISGFLIYLHSKFIPQLNKNESDSEIAELKSNKNLSSIEDVNKQVEQFYLQEFKDINYNPNGGNLLPPKLSLKWHRKAALAATSTAIRAKILTPEMLANSILILDENFHKKIEENIIIGIDFGSKYTRAGVYFDGKVRIIPHFDESGTIYEFMSSYVGVQDYYNLVGQSAENSFQLYPEYWPIFYELKGIVNDFPLSKNSTINTEFTLTLTPDKNGTSLSFQGQNRKYPVVKLISKLFTKVRENTERFLDLKVDKCLLTIPPDLNPNSRKIIQDAGNLAGFTKIDLLDENMSAGITMQQFYPSAWRVLFIKLGERYWGVSVLELLTGNQYFETYRQSNWSNWGYHLHDNLAKYCITEFSKELSSDDKIKFTGGSDSASSSIVKTRKRRVFESCYEAVKSLSSNNITTIHLPNFYEGKDLNVSITRETFETLNDKVFSWLANEVNESLRFANYFFSHVLFAGSGNKMPKVREIVVGGFHHAPIKYASNAVFVDLEDAVMYGAAFEGAKISATQFIPSKQ</sequence>
<accession>A0ABP1QZ61</accession>
<dbReference type="Proteomes" id="UP001642540">
    <property type="component" value="Unassembled WGS sequence"/>
</dbReference>
<dbReference type="Gene3D" id="3.90.640.10">
    <property type="entry name" value="Actin, Chain A, domain 4"/>
    <property type="match status" value="1"/>
</dbReference>
<keyword evidence="5" id="KW-0812">Transmembrane</keyword>
<keyword evidence="5" id="KW-1133">Transmembrane helix</keyword>
<dbReference type="EMBL" id="CAXLJM020000048">
    <property type="protein sequence ID" value="CAL8112367.1"/>
    <property type="molecule type" value="Genomic_DNA"/>
</dbReference>
<proteinExistence type="inferred from homology"/>
<dbReference type="PANTHER" id="PTHR19375">
    <property type="entry name" value="HEAT SHOCK PROTEIN 70KDA"/>
    <property type="match status" value="1"/>
</dbReference>
<evidence type="ECO:0000256" key="5">
    <source>
        <dbReference type="SAM" id="Phobius"/>
    </source>
</evidence>
<dbReference type="InterPro" id="IPR013126">
    <property type="entry name" value="Hsp_70_fam"/>
</dbReference>
<evidence type="ECO:0000313" key="7">
    <source>
        <dbReference type="Proteomes" id="UP001642540"/>
    </source>
</evidence>
<dbReference type="Pfam" id="PF00012">
    <property type="entry name" value="HSP70"/>
    <property type="match status" value="1"/>
</dbReference>
<reference evidence="6 7" key="1">
    <citation type="submission" date="2024-08" db="EMBL/GenBank/DDBJ databases">
        <authorList>
            <person name="Cucini C."/>
            <person name="Frati F."/>
        </authorList>
    </citation>
    <scope>NUCLEOTIDE SEQUENCE [LARGE SCALE GENOMIC DNA]</scope>
</reference>
<evidence type="ECO:0000313" key="6">
    <source>
        <dbReference type="EMBL" id="CAL8112367.1"/>
    </source>
</evidence>
<evidence type="ECO:0000256" key="1">
    <source>
        <dbReference type="ARBA" id="ARBA00007381"/>
    </source>
</evidence>
<dbReference type="SUPFAM" id="SSF53067">
    <property type="entry name" value="Actin-like ATPase domain"/>
    <property type="match status" value="2"/>
</dbReference>
<evidence type="ECO:0000256" key="2">
    <source>
        <dbReference type="ARBA" id="ARBA00022741"/>
    </source>
</evidence>
<feature type="transmembrane region" description="Helical" evidence="5">
    <location>
        <begin position="200"/>
        <end position="221"/>
    </location>
</feature>
<evidence type="ECO:0000256" key="4">
    <source>
        <dbReference type="RuleBase" id="RU003322"/>
    </source>
</evidence>
<dbReference type="Gene3D" id="3.30.30.30">
    <property type="match status" value="1"/>
</dbReference>
<keyword evidence="2 4" id="KW-0547">Nucleotide-binding</keyword>
<protein>
    <submittedName>
        <fullName evidence="6">Uncharacterized protein</fullName>
    </submittedName>
</protein>
<gene>
    <name evidence="6" type="ORF">ODALV1_LOCUS15615</name>
</gene>
<keyword evidence="7" id="KW-1185">Reference proteome</keyword>
<comment type="caution">
    <text evidence="6">The sequence shown here is derived from an EMBL/GenBank/DDBJ whole genome shotgun (WGS) entry which is preliminary data.</text>
</comment>
<evidence type="ECO:0000256" key="3">
    <source>
        <dbReference type="ARBA" id="ARBA00022840"/>
    </source>
</evidence>
<comment type="similarity">
    <text evidence="1 4">Belongs to the heat shock protein 70 family.</text>
</comment>
<name>A0ABP1QZ61_9HEXA</name>
<dbReference type="PRINTS" id="PR00301">
    <property type="entry name" value="HEATSHOCK70"/>
</dbReference>
<keyword evidence="5" id="KW-0472">Membrane</keyword>